<organism evidence="1 2">
    <name type="scientific">Streptomyces noursei</name>
    <name type="common">Streptomyces albulus</name>
    <dbReference type="NCBI Taxonomy" id="1971"/>
    <lineage>
        <taxon>Bacteria</taxon>
        <taxon>Bacillati</taxon>
        <taxon>Actinomycetota</taxon>
        <taxon>Actinomycetes</taxon>
        <taxon>Kitasatosporales</taxon>
        <taxon>Streptomycetaceae</taxon>
        <taxon>Streptomyces</taxon>
    </lineage>
</organism>
<sequence length="628" mass="65754">MLDSSAAYPTSEAADYSLGHPPLVSLPDEATTPPPFSRLFSAMFAPLTRNFNLLPDVDLRLFSDELGENLRLSAPALVDVMVDMAPSLDQVVTLAPGTAFATASSESDNPVVFSTLAERSLLSASLATAGTLASDADVKDPATASRLAPLAPGLAVADNQCVLFVLSRPLPGMTCLVTLPTDIRDSAWMRWEAWQGNRWVPCSPSGGAGLAAAPRSAEFAVPLPAAHSAFPFPATATNPPVAGAGLLRCSAPSSFTLQAEAGVRCRGVVTAVQGELVPDEILGTSDGAPAQKFPLRQRISTAYARPWIESVQDTRVERWTMVDSFAASGPADRHFMINPATGQVMFSPDLKRGGTPPPGAALRILLYHSGGGAAGNVPAGSVCILQIPRPEITGIFNPRAGIGGTDPRYTGRPSAAINHPILLAGTAVTAQECEDLALSTGLGIARAWCVPAAAGDRTLVNLHVLPTAQPDTIGRLTKAQLTISKDTADAIRSELSPRLAVGVGINPTDFPLQDVTTTVTVRARQWASPQERKTLAQDTCTALHHYFSPLPGQGPSGDGWPLGQQPDTSDIHRALAGVPNLDSVADFPPPTLTVSDPTEPGSLVYSSHHTITCLTFDGQSDADATFRS</sequence>
<proteinExistence type="predicted"/>
<gene>
    <name evidence="1" type="ORF">AOB60_01495</name>
</gene>
<evidence type="ECO:0008006" key="3">
    <source>
        <dbReference type="Google" id="ProtNLM"/>
    </source>
</evidence>
<evidence type="ECO:0000313" key="1">
    <source>
        <dbReference type="EMBL" id="PNE39848.1"/>
    </source>
</evidence>
<accession>A0A2N8PFQ0</accession>
<reference evidence="2" key="1">
    <citation type="submission" date="2015-09" db="EMBL/GenBank/DDBJ databases">
        <authorList>
            <person name="Graham D.E."/>
            <person name="Mahan K.M."/>
            <person name="Klingeman D.M."/>
            <person name="Fida T."/>
            <person name="Giannone R.J."/>
            <person name="Hettich R.L."/>
            <person name="Parry R.J."/>
            <person name="Spain J.C."/>
        </authorList>
    </citation>
    <scope>NUCLEOTIDE SEQUENCE [LARGE SCALE GENOMIC DNA]</scope>
    <source>
        <strain evidence="2">JCM 4701</strain>
    </source>
</reference>
<comment type="caution">
    <text evidence="1">The sequence shown here is derived from an EMBL/GenBank/DDBJ whole genome shotgun (WGS) entry which is preliminary data.</text>
</comment>
<keyword evidence="2" id="KW-1185">Reference proteome</keyword>
<protein>
    <recommendedName>
        <fullName evidence="3">Baseplate protein J-like domain-containing protein</fullName>
    </recommendedName>
</protein>
<name>A0A2N8PFQ0_STRNR</name>
<dbReference type="EMBL" id="LJSN01000002">
    <property type="protein sequence ID" value="PNE39848.1"/>
    <property type="molecule type" value="Genomic_DNA"/>
</dbReference>
<evidence type="ECO:0000313" key="2">
    <source>
        <dbReference type="Proteomes" id="UP000236047"/>
    </source>
</evidence>
<dbReference type="Proteomes" id="UP000236047">
    <property type="component" value="Unassembled WGS sequence"/>
</dbReference>
<dbReference type="RefSeq" id="WP_102922533.1">
    <property type="nucleotide sequence ID" value="NZ_LJSN01000002.1"/>
</dbReference>
<dbReference type="AlphaFoldDB" id="A0A2N8PFQ0"/>